<dbReference type="KEGG" id="ahel:Q31a_23240"/>
<name>A0A518G5Z3_9BACT</name>
<dbReference type="Proteomes" id="UP000318017">
    <property type="component" value="Chromosome"/>
</dbReference>
<dbReference type="AlphaFoldDB" id="A0A518G5Z3"/>
<keyword evidence="3" id="KW-1185">Reference proteome</keyword>
<keyword evidence="1" id="KW-0732">Signal</keyword>
<feature type="chain" id="PRO_5021766474" evidence="1">
    <location>
        <begin position="27"/>
        <end position="138"/>
    </location>
</feature>
<evidence type="ECO:0000256" key="1">
    <source>
        <dbReference type="SAM" id="SignalP"/>
    </source>
</evidence>
<reference evidence="2 3" key="1">
    <citation type="submission" date="2019-02" db="EMBL/GenBank/DDBJ databases">
        <title>Deep-cultivation of Planctomycetes and their phenomic and genomic characterization uncovers novel biology.</title>
        <authorList>
            <person name="Wiegand S."/>
            <person name="Jogler M."/>
            <person name="Boedeker C."/>
            <person name="Pinto D."/>
            <person name="Vollmers J."/>
            <person name="Rivas-Marin E."/>
            <person name="Kohn T."/>
            <person name="Peeters S.H."/>
            <person name="Heuer A."/>
            <person name="Rast P."/>
            <person name="Oberbeckmann S."/>
            <person name="Bunk B."/>
            <person name="Jeske O."/>
            <person name="Meyerdierks A."/>
            <person name="Storesund J.E."/>
            <person name="Kallscheuer N."/>
            <person name="Luecker S."/>
            <person name="Lage O.M."/>
            <person name="Pohl T."/>
            <person name="Merkel B.J."/>
            <person name="Hornburger P."/>
            <person name="Mueller R.-W."/>
            <person name="Bruemmer F."/>
            <person name="Labrenz M."/>
            <person name="Spormann A.M."/>
            <person name="Op den Camp H."/>
            <person name="Overmann J."/>
            <person name="Amann R."/>
            <person name="Jetten M.S.M."/>
            <person name="Mascher T."/>
            <person name="Medema M.H."/>
            <person name="Devos D.P."/>
            <person name="Kaster A.-K."/>
            <person name="Ovreas L."/>
            <person name="Rohde M."/>
            <person name="Galperin M.Y."/>
            <person name="Jogler C."/>
        </authorList>
    </citation>
    <scope>NUCLEOTIDE SEQUENCE [LARGE SCALE GENOMIC DNA]</scope>
    <source>
        <strain evidence="2 3">Q31a</strain>
    </source>
</reference>
<dbReference type="RefSeq" id="WP_145077355.1">
    <property type="nucleotide sequence ID" value="NZ_CP036298.1"/>
</dbReference>
<gene>
    <name evidence="2" type="ORF">Q31a_23240</name>
</gene>
<protein>
    <submittedName>
        <fullName evidence="2">Uncharacterized protein</fullName>
    </submittedName>
</protein>
<dbReference type="OrthoDB" id="283259at2"/>
<feature type="signal peptide" evidence="1">
    <location>
        <begin position="1"/>
        <end position="26"/>
    </location>
</feature>
<dbReference type="EMBL" id="CP036298">
    <property type="protein sequence ID" value="QDV24011.1"/>
    <property type="molecule type" value="Genomic_DNA"/>
</dbReference>
<accession>A0A518G5Z3</accession>
<evidence type="ECO:0000313" key="3">
    <source>
        <dbReference type="Proteomes" id="UP000318017"/>
    </source>
</evidence>
<organism evidence="2 3">
    <name type="scientific">Aureliella helgolandensis</name>
    <dbReference type="NCBI Taxonomy" id="2527968"/>
    <lineage>
        <taxon>Bacteria</taxon>
        <taxon>Pseudomonadati</taxon>
        <taxon>Planctomycetota</taxon>
        <taxon>Planctomycetia</taxon>
        <taxon>Pirellulales</taxon>
        <taxon>Pirellulaceae</taxon>
        <taxon>Aureliella</taxon>
    </lineage>
</organism>
<sequence precursor="true">MKNFSRISACAIAMLVSFLIPQLASAQAVASAPGLLGPPASPAVESEAVSQIPLSNSPSVSLNPIPRYNESAALSYRQQQARFEHEQRTMRIEWNKWIGYSPARPTLNASNMAFGSQLFYIPARAAIVSAGNTRRWYW</sequence>
<proteinExistence type="predicted"/>
<evidence type="ECO:0000313" key="2">
    <source>
        <dbReference type="EMBL" id="QDV24011.1"/>
    </source>
</evidence>